<sequence length="245" mass="27409">MTRDEDIPPGDAEEYAGLGQVLSETIYIVTYTWTAFLMESEAHLQILSKKCVDEGLTATEQLQYTRELHQLSPLWVQVRRRLIAAKDLVAQMVEHPFFASVGGYNGRIAIEGYLRKQTKILDDHINRCNELAEQTNVLISLIFNIATLQDTRAAIEESKAANAFAASIRRITVLTFVYLPLTLASSILGMNITQITGERSDSPLWAYFVIAISLMVATYGGWFVWSRMLSKMESGAQSKASLPKP</sequence>
<dbReference type="SUPFAM" id="SSF144083">
    <property type="entry name" value="Magnesium transport protein CorA, transmembrane region"/>
    <property type="match status" value="1"/>
</dbReference>
<dbReference type="AlphaFoldDB" id="A0A6A5T6S6"/>
<evidence type="ECO:0000313" key="6">
    <source>
        <dbReference type="EMBL" id="KAF1947878.1"/>
    </source>
</evidence>
<dbReference type="EMBL" id="ML975997">
    <property type="protein sequence ID" value="KAF1947878.1"/>
    <property type="molecule type" value="Genomic_DNA"/>
</dbReference>
<name>A0A6A5T6S6_9PLEO</name>
<organism evidence="6 7">
    <name type="scientific">Clathrospora elynae</name>
    <dbReference type="NCBI Taxonomy" id="706981"/>
    <lineage>
        <taxon>Eukaryota</taxon>
        <taxon>Fungi</taxon>
        <taxon>Dikarya</taxon>
        <taxon>Ascomycota</taxon>
        <taxon>Pezizomycotina</taxon>
        <taxon>Dothideomycetes</taxon>
        <taxon>Pleosporomycetidae</taxon>
        <taxon>Pleosporales</taxon>
        <taxon>Diademaceae</taxon>
        <taxon>Clathrospora</taxon>
    </lineage>
</organism>
<dbReference type="GO" id="GO:0046873">
    <property type="term" value="F:metal ion transmembrane transporter activity"/>
    <property type="evidence" value="ECO:0007669"/>
    <property type="project" value="InterPro"/>
</dbReference>
<evidence type="ECO:0000256" key="1">
    <source>
        <dbReference type="ARBA" id="ARBA00004141"/>
    </source>
</evidence>
<keyword evidence="7" id="KW-1185">Reference proteome</keyword>
<proteinExistence type="predicted"/>
<dbReference type="Pfam" id="PF01544">
    <property type="entry name" value="CorA"/>
    <property type="match status" value="1"/>
</dbReference>
<feature type="transmembrane region" description="Helical" evidence="5">
    <location>
        <begin position="204"/>
        <end position="225"/>
    </location>
</feature>
<evidence type="ECO:0000256" key="2">
    <source>
        <dbReference type="ARBA" id="ARBA00022692"/>
    </source>
</evidence>
<dbReference type="InterPro" id="IPR002523">
    <property type="entry name" value="MgTranspt_CorA/ZnTranspt_ZntB"/>
</dbReference>
<reference evidence="6" key="1">
    <citation type="journal article" date="2020" name="Stud. Mycol.">
        <title>101 Dothideomycetes genomes: a test case for predicting lifestyles and emergence of pathogens.</title>
        <authorList>
            <person name="Haridas S."/>
            <person name="Albert R."/>
            <person name="Binder M."/>
            <person name="Bloem J."/>
            <person name="Labutti K."/>
            <person name="Salamov A."/>
            <person name="Andreopoulos B."/>
            <person name="Baker S."/>
            <person name="Barry K."/>
            <person name="Bills G."/>
            <person name="Bluhm B."/>
            <person name="Cannon C."/>
            <person name="Castanera R."/>
            <person name="Culley D."/>
            <person name="Daum C."/>
            <person name="Ezra D."/>
            <person name="Gonzalez J."/>
            <person name="Henrissat B."/>
            <person name="Kuo A."/>
            <person name="Liang C."/>
            <person name="Lipzen A."/>
            <person name="Lutzoni F."/>
            <person name="Magnuson J."/>
            <person name="Mondo S."/>
            <person name="Nolan M."/>
            <person name="Ohm R."/>
            <person name="Pangilinan J."/>
            <person name="Park H.-J."/>
            <person name="Ramirez L."/>
            <person name="Alfaro M."/>
            <person name="Sun H."/>
            <person name="Tritt A."/>
            <person name="Yoshinaga Y."/>
            <person name="Zwiers L.-H."/>
            <person name="Turgeon B."/>
            <person name="Goodwin S."/>
            <person name="Spatafora J."/>
            <person name="Crous P."/>
            <person name="Grigoriev I."/>
        </authorList>
    </citation>
    <scope>NUCLEOTIDE SEQUENCE</scope>
    <source>
        <strain evidence="6">CBS 161.51</strain>
    </source>
</reference>
<evidence type="ECO:0000256" key="4">
    <source>
        <dbReference type="ARBA" id="ARBA00023136"/>
    </source>
</evidence>
<dbReference type="Gene3D" id="1.20.58.340">
    <property type="entry name" value="Magnesium transport protein CorA, transmembrane region"/>
    <property type="match status" value="1"/>
</dbReference>
<evidence type="ECO:0000313" key="7">
    <source>
        <dbReference type="Proteomes" id="UP000800038"/>
    </source>
</evidence>
<comment type="subcellular location">
    <subcellularLocation>
        <location evidence="1">Membrane</location>
        <topology evidence="1">Multi-pass membrane protein</topology>
    </subcellularLocation>
</comment>
<dbReference type="GO" id="GO:0016020">
    <property type="term" value="C:membrane"/>
    <property type="evidence" value="ECO:0007669"/>
    <property type="project" value="UniProtKB-SubCell"/>
</dbReference>
<evidence type="ECO:0000256" key="5">
    <source>
        <dbReference type="SAM" id="Phobius"/>
    </source>
</evidence>
<keyword evidence="2 5" id="KW-0812">Transmembrane</keyword>
<dbReference type="Proteomes" id="UP000800038">
    <property type="component" value="Unassembled WGS sequence"/>
</dbReference>
<protein>
    <submittedName>
        <fullName evidence="6">Uncharacterized protein</fullName>
    </submittedName>
</protein>
<dbReference type="OrthoDB" id="3231000at2759"/>
<keyword evidence="4 5" id="KW-0472">Membrane</keyword>
<dbReference type="InterPro" id="IPR045863">
    <property type="entry name" value="CorA_TM1_TM2"/>
</dbReference>
<gene>
    <name evidence="6" type="ORF">EJ02DRAFT_7504</name>
</gene>
<feature type="transmembrane region" description="Helical" evidence="5">
    <location>
        <begin position="171"/>
        <end position="192"/>
    </location>
</feature>
<accession>A0A6A5T6S6</accession>
<keyword evidence="3 5" id="KW-1133">Transmembrane helix</keyword>
<evidence type="ECO:0000256" key="3">
    <source>
        <dbReference type="ARBA" id="ARBA00022989"/>
    </source>
</evidence>